<feature type="compositionally biased region" description="Basic and acidic residues" evidence="1">
    <location>
        <begin position="254"/>
        <end position="266"/>
    </location>
</feature>
<keyword evidence="3" id="KW-1185">Reference proteome</keyword>
<proteinExistence type="predicted"/>
<organism evidence="2 3">
    <name type="scientific">Fusarium denticulatum</name>
    <dbReference type="NCBI Taxonomy" id="48507"/>
    <lineage>
        <taxon>Eukaryota</taxon>
        <taxon>Fungi</taxon>
        <taxon>Dikarya</taxon>
        <taxon>Ascomycota</taxon>
        <taxon>Pezizomycotina</taxon>
        <taxon>Sordariomycetes</taxon>
        <taxon>Hypocreomycetidae</taxon>
        <taxon>Hypocreales</taxon>
        <taxon>Nectriaceae</taxon>
        <taxon>Fusarium</taxon>
        <taxon>Fusarium fujikuroi species complex</taxon>
    </lineage>
</organism>
<accession>A0A8H5XGQ1</accession>
<feature type="compositionally biased region" description="Acidic residues" evidence="1">
    <location>
        <begin position="824"/>
        <end position="843"/>
    </location>
</feature>
<gene>
    <name evidence="2" type="ORF">FDENT_2226</name>
</gene>
<feature type="compositionally biased region" description="Polar residues" evidence="1">
    <location>
        <begin position="804"/>
        <end position="817"/>
    </location>
</feature>
<dbReference type="Proteomes" id="UP000562682">
    <property type="component" value="Unassembled WGS sequence"/>
</dbReference>
<sequence length="843" mass="94625">MDVPNDWQIEQAHVAWDDLADQSNHQPQHSTQTAQQSEPQPQSQSPHTHHLLGIATHLTLEEPSPAPAPLSSWTGPSFNKANNFYGDHLPKLLPIKDVEQTRLFELYRLHMVSFELNQGDTLVFIDYPVHHKGVLDYTDCNGIVYKSQKFQVHSSKLLETGSPKFAELLGPTYQFKIQRRRKMVNKLPDGIKYLLDLTPPSEGDELVFQMTELSLTPGIIKWWSSHILNGVDPFLVCGHDDICKCNRQPKRAENNKDVDANAEHDSATPTEGNANTSYRLKPLKLDPERALQLKATNENAYETPLYRQIPDYCPIRHRNGIVRLLMLIEGKGCILDSAPRLFTILKLSCLFECSSMLTDRVTQWIMHGQNTAFIEVLPEEALQIGSLLKIPSVMDSAFRILVNELALKLADTNPANNNAHSQTTIFGRRLGQLPDELSNIVQHGAQALVDRVSEINKTYTNPNLFASWDIDEWAKLQVTEQLLEQENNPMSQIALEKLRLLMSALTREFTHAWEEAIDSAPVDSHSTYNGIDRDRLTYVEPKDFDNMTCIMMLFNPIQMLLCAVPYNDLGVELDNQRWNHSRCKLDGYKHKSYSGLVQEATDALDDFLACTPGLSNNLLWSRILALGDREFPEMGTSPSRRPIVSLNTLEAAVKDRLRPLTLSWRRENFWPPLNLTRHLLLTLTENELKYLPLWCGGNDDGSGGVFGDAIPSADLLVAPNGPGPSFHTGHTISTPSSVCGSIIEDMDALRVWGSTSAASMTQDRRIALESSFTLGESDVEFTDARYVMPADHQTMGEAVNMTVETTDSESASAIETLSSKRDDSDDDDDDCMWDSDDSDDTIA</sequence>
<reference evidence="2 3" key="1">
    <citation type="submission" date="2020-05" db="EMBL/GenBank/DDBJ databases">
        <title>Identification and distribution of gene clusters putatively required for synthesis of sphingolipid metabolism inhibitors in phylogenetically diverse species of the filamentous fungus Fusarium.</title>
        <authorList>
            <person name="Kim H.-S."/>
            <person name="Busman M."/>
            <person name="Brown D.W."/>
            <person name="Divon H."/>
            <person name="Uhlig S."/>
            <person name="Proctor R.H."/>
        </authorList>
    </citation>
    <scope>NUCLEOTIDE SEQUENCE [LARGE SCALE GENOMIC DNA]</scope>
    <source>
        <strain evidence="2 3">NRRL 25311</strain>
    </source>
</reference>
<feature type="compositionally biased region" description="Low complexity" evidence="1">
    <location>
        <begin position="31"/>
        <end position="46"/>
    </location>
</feature>
<feature type="region of interest" description="Disordered" evidence="1">
    <location>
        <begin position="13"/>
        <end position="48"/>
    </location>
</feature>
<feature type="region of interest" description="Disordered" evidence="1">
    <location>
        <begin position="254"/>
        <end position="279"/>
    </location>
</feature>
<name>A0A8H5XGQ1_9HYPO</name>
<evidence type="ECO:0000313" key="3">
    <source>
        <dbReference type="Proteomes" id="UP000562682"/>
    </source>
</evidence>
<comment type="caution">
    <text evidence="2">The sequence shown here is derived from an EMBL/GenBank/DDBJ whole genome shotgun (WGS) entry which is preliminary data.</text>
</comment>
<feature type="compositionally biased region" description="Polar residues" evidence="1">
    <location>
        <begin position="21"/>
        <end position="30"/>
    </location>
</feature>
<protein>
    <submittedName>
        <fullName evidence="2">Uncharacterized protein</fullName>
    </submittedName>
</protein>
<evidence type="ECO:0000313" key="2">
    <source>
        <dbReference type="EMBL" id="KAF5693182.1"/>
    </source>
</evidence>
<feature type="compositionally biased region" description="Polar residues" evidence="1">
    <location>
        <begin position="267"/>
        <end position="278"/>
    </location>
</feature>
<evidence type="ECO:0000256" key="1">
    <source>
        <dbReference type="SAM" id="MobiDB-lite"/>
    </source>
</evidence>
<feature type="region of interest" description="Disordered" evidence="1">
    <location>
        <begin position="804"/>
        <end position="843"/>
    </location>
</feature>
<dbReference type="AlphaFoldDB" id="A0A8H5XGQ1"/>
<dbReference type="EMBL" id="JAAOAK010000048">
    <property type="protein sequence ID" value="KAF5693182.1"/>
    <property type="molecule type" value="Genomic_DNA"/>
</dbReference>